<dbReference type="EMBL" id="BAABFL010000354">
    <property type="protein sequence ID" value="GAA4650042.1"/>
    <property type="molecule type" value="Genomic_DNA"/>
</dbReference>
<evidence type="ECO:0000259" key="5">
    <source>
        <dbReference type="PROSITE" id="PS50043"/>
    </source>
</evidence>
<name>A0ABP8V551_9GAMM</name>
<dbReference type="Proteomes" id="UP001500604">
    <property type="component" value="Unassembled WGS sequence"/>
</dbReference>
<dbReference type="InterPro" id="IPR001789">
    <property type="entry name" value="Sig_transdc_resp-reg_receiver"/>
</dbReference>
<dbReference type="InterPro" id="IPR000792">
    <property type="entry name" value="Tscrpt_reg_LuxR_C"/>
</dbReference>
<evidence type="ECO:0000256" key="3">
    <source>
        <dbReference type="PROSITE-ProRule" id="PRU00169"/>
    </source>
</evidence>
<dbReference type="Gene3D" id="3.40.50.2300">
    <property type="match status" value="1"/>
</dbReference>
<feature type="domain" description="HTH luxR-type" evidence="5">
    <location>
        <begin position="144"/>
        <end position="209"/>
    </location>
</feature>
<gene>
    <name evidence="7" type="ORF">GCM10023116_23250</name>
</gene>
<dbReference type="CDD" id="cd17535">
    <property type="entry name" value="REC_NarL-like"/>
    <property type="match status" value="1"/>
</dbReference>
<dbReference type="PROSITE" id="PS50043">
    <property type="entry name" value="HTH_LUXR_2"/>
    <property type="match status" value="1"/>
</dbReference>
<feature type="modified residue" description="4-aspartylphosphate" evidence="3">
    <location>
        <position position="56"/>
    </location>
</feature>
<evidence type="ECO:0000256" key="1">
    <source>
        <dbReference type="ARBA" id="ARBA00022553"/>
    </source>
</evidence>
<dbReference type="SUPFAM" id="SSF46894">
    <property type="entry name" value="C-terminal effector domain of the bipartite response regulators"/>
    <property type="match status" value="1"/>
</dbReference>
<evidence type="ECO:0000256" key="4">
    <source>
        <dbReference type="SAM" id="MobiDB-lite"/>
    </source>
</evidence>
<dbReference type="PRINTS" id="PR00038">
    <property type="entry name" value="HTHLUXR"/>
</dbReference>
<dbReference type="Pfam" id="PF00196">
    <property type="entry name" value="GerE"/>
    <property type="match status" value="1"/>
</dbReference>
<dbReference type="PROSITE" id="PS00622">
    <property type="entry name" value="HTH_LUXR_1"/>
    <property type="match status" value="1"/>
</dbReference>
<keyword evidence="2" id="KW-0238">DNA-binding</keyword>
<dbReference type="SMART" id="SM00421">
    <property type="entry name" value="HTH_LUXR"/>
    <property type="match status" value="1"/>
</dbReference>
<evidence type="ECO:0000256" key="2">
    <source>
        <dbReference type="ARBA" id="ARBA00023125"/>
    </source>
</evidence>
<comment type="caution">
    <text evidence="7">The sequence shown here is derived from an EMBL/GenBank/DDBJ whole genome shotgun (WGS) entry which is preliminary data.</text>
</comment>
<dbReference type="RefSeq" id="WP_345196123.1">
    <property type="nucleotide sequence ID" value="NZ_BAABFL010000354.1"/>
</dbReference>
<keyword evidence="8" id="KW-1185">Reference proteome</keyword>
<keyword evidence="1 3" id="KW-0597">Phosphoprotein</keyword>
<dbReference type="InterPro" id="IPR051015">
    <property type="entry name" value="EvgA-like"/>
</dbReference>
<proteinExistence type="predicted"/>
<evidence type="ECO:0000313" key="8">
    <source>
        <dbReference type="Proteomes" id="UP001500604"/>
    </source>
</evidence>
<dbReference type="PANTHER" id="PTHR45566">
    <property type="entry name" value="HTH-TYPE TRANSCRIPTIONAL REGULATOR YHJB-RELATED"/>
    <property type="match status" value="1"/>
</dbReference>
<feature type="domain" description="Response regulatory" evidence="6">
    <location>
        <begin position="4"/>
        <end position="121"/>
    </location>
</feature>
<dbReference type="CDD" id="cd06170">
    <property type="entry name" value="LuxR_C_like"/>
    <property type="match status" value="1"/>
</dbReference>
<dbReference type="InterPro" id="IPR011006">
    <property type="entry name" value="CheY-like_superfamily"/>
</dbReference>
<dbReference type="SMART" id="SM00448">
    <property type="entry name" value="REC"/>
    <property type="match status" value="1"/>
</dbReference>
<feature type="compositionally biased region" description="Polar residues" evidence="4">
    <location>
        <begin position="215"/>
        <end position="234"/>
    </location>
</feature>
<protein>
    <submittedName>
        <fullName evidence="7">Response regulator transcription factor</fullName>
    </submittedName>
</protein>
<accession>A0ABP8V551</accession>
<dbReference type="PANTHER" id="PTHR45566:SF1">
    <property type="entry name" value="HTH-TYPE TRANSCRIPTIONAL REGULATOR YHJB-RELATED"/>
    <property type="match status" value="1"/>
</dbReference>
<evidence type="ECO:0000313" key="7">
    <source>
        <dbReference type="EMBL" id="GAA4650042.1"/>
    </source>
</evidence>
<sequence>MAHTIIIAEDHPLFRTALQSALNQVLDDVRIIETDTIAALQQALEDTPNPDLVLLDFHIPGAHGFSALMFLTGHYPDVPVLVISAREEETIILRAIGYGASGFIPKSTPLDAMKTAIQQVLDGNIWAPANIDLNRDTDRISSEMEEKIASLTPQQFRVLGMISEGMLNKQIAFDLNVSEATIKAHVTAIFKKLGVRNRTQAVIALQQLEVDYEDSQNNQATAPTTSDDNATPDL</sequence>
<dbReference type="PROSITE" id="PS50110">
    <property type="entry name" value="RESPONSE_REGULATORY"/>
    <property type="match status" value="1"/>
</dbReference>
<evidence type="ECO:0000259" key="6">
    <source>
        <dbReference type="PROSITE" id="PS50110"/>
    </source>
</evidence>
<dbReference type="SUPFAM" id="SSF52172">
    <property type="entry name" value="CheY-like"/>
    <property type="match status" value="1"/>
</dbReference>
<dbReference type="InterPro" id="IPR016032">
    <property type="entry name" value="Sig_transdc_resp-reg_C-effctor"/>
</dbReference>
<reference evidence="8" key="1">
    <citation type="journal article" date="2019" name="Int. J. Syst. Evol. Microbiol.">
        <title>The Global Catalogue of Microorganisms (GCM) 10K type strain sequencing project: providing services to taxonomists for standard genome sequencing and annotation.</title>
        <authorList>
            <consortium name="The Broad Institute Genomics Platform"/>
            <consortium name="The Broad Institute Genome Sequencing Center for Infectious Disease"/>
            <person name="Wu L."/>
            <person name="Ma J."/>
        </authorList>
    </citation>
    <scope>NUCLEOTIDE SEQUENCE [LARGE SCALE GENOMIC DNA]</scope>
    <source>
        <strain evidence="8">JCM 17805</strain>
    </source>
</reference>
<feature type="region of interest" description="Disordered" evidence="4">
    <location>
        <begin position="214"/>
        <end position="234"/>
    </location>
</feature>
<dbReference type="Pfam" id="PF00072">
    <property type="entry name" value="Response_reg"/>
    <property type="match status" value="1"/>
</dbReference>
<dbReference type="InterPro" id="IPR058245">
    <property type="entry name" value="NreC/VraR/RcsB-like_REC"/>
</dbReference>
<organism evidence="7 8">
    <name type="scientific">Kistimonas scapharcae</name>
    <dbReference type="NCBI Taxonomy" id="1036133"/>
    <lineage>
        <taxon>Bacteria</taxon>
        <taxon>Pseudomonadati</taxon>
        <taxon>Pseudomonadota</taxon>
        <taxon>Gammaproteobacteria</taxon>
        <taxon>Oceanospirillales</taxon>
        <taxon>Endozoicomonadaceae</taxon>
        <taxon>Kistimonas</taxon>
    </lineage>
</organism>